<dbReference type="RefSeq" id="WP_204466458.1">
    <property type="nucleotide sequence ID" value="NZ_JAFBCV010000007.1"/>
</dbReference>
<dbReference type="SUPFAM" id="SSF55811">
    <property type="entry name" value="Nudix"/>
    <property type="match status" value="1"/>
</dbReference>
<dbReference type="Proteomes" id="UP001179280">
    <property type="component" value="Unassembled WGS sequence"/>
</dbReference>
<keyword evidence="4" id="KW-1185">Reference proteome</keyword>
<comment type="caution">
    <text evidence="3">The sequence shown here is derived from an EMBL/GenBank/DDBJ whole genome shotgun (WGS) entry which is preliminary data.</text>
</comment>
<evidence type="ECO:0000313" key="3">
    <source>
        <dbReference type="EMBL" id="MBM7839134.1"/>
    </source>
</evidence>
<feature type="domain" description="Nudix hydrolase" evidence="2">
    <location>
        <begin position="1"/>
        <end position="137"/>
    </location>
</feature>
<evidence type="ECO:0000259" key="2">
    <source>
        <dbReference type="PROSITE" id="PS51462"/>
    </source>
</evidence>
<evidence type="ECO:0000313" key="4">
    <source>
        <dbReference type="Proteomes" id="UP001179280"/>
    </source>
</evidence>
<dbReference type="PROSITE" id="PS51462">
    <property type="entry name" value="NUDIX"/>
    <property type="match status" value="1"/>
</dbReference>
<comment type="similarity">
    <text evidence="1">Belongs to the Nudix hydrolase family.</text>
</comment>
<dbReference type="Gene3D" id="3.90.79.10">
    <property type="entry name" value="Nucleoside Triphosphate Pyrophosphohydrolase"/>
    <property type="match status" value="1"/>
</dbReference>
<proteinExistence type="inferred from homology"/>
<reference evidence="3" key="1">
    <citation type="submission" date="2021-01" db="EMBL/GenBank/DDBJ databases">
        <title>Genomic Encyclopedia of Type Strains, Phase IV (KMG-IV): sequencing the most valuable type-strain genomes for metagenomic binning, comparative biology and taxonomic classification.</title>
        <authorList>
            <person name="Goeker M."/>
        </authorList>
    </citation>
    <scope>NUCLEOTIDE SEQUENCE</scope>
    <source>
        <strain evidence="3">DSM 21943</strain>
    </source>
</reference>
<gene>
    <name evidence="3" type="ORF">JOC54_002405</name>
</gene>
<dbReference type="EMBL" id="JAFBCV010000007">
    <property type="protein sequence ID" value="MBM7839134.1"/>
    <property type="molecule type" value="Genomic_DNA"/>
</dbReference>
<protein>
    <submittedName>
        <fullName evidence="3">ADP-ribose pyrophosphatase YjhB (NUDIX family)</fullName>
    </submittedName>
</protein>
<evidence type="ECO:0000256" key="1">
    <source>
        <dbReference type="ARBA" id="ARBA00005582"/>
    </source>
</evidence>
<name>A0ABS2SUB6_9BACI</name>
<dbReference type="InterPro" id="IPR015797">
    <property type="entry name" value="NUDIX_hydrolase-like_dom_sf"/>
</dbReference>
<dbReference type="PANTHER" id="PTHR43736:SF1">
    <property type="entry name" value="DIHYDRONEOPTERIN TRIPHOSPHATE DIPHOSPHATASE"/>
    <property type="match status" value="1"/>
</dbReference>
<dbReference type="Pfam" id="PF00293">
    <property type="entry name" value="NUDIX"/>
    <property type="match status" value="1"/>
</dbReference>
<dbReference type="InterPro" id="IPR000086">
    <property type="entry name" value="NUDIX_hydrolase_dom"/>
</dbReference>
<accession>A0ABS2SUB6</accession>
<organism evidence="3 4">
    <name type="scientific">Shouchella xiaoxiensis</name>
    <dbReference type="NCBI Taxonomy" id="766895"/>
    <lineage>
        <taxon>Bacteria</taxon>
        <taxon>Bacillati</taxon>
        <taxon>Bacillota</taxon>
        <taxon>Bacilli</taxon>
        <taxon>Bacillales</taxon>
        <taxon>Bacillaceae</taxon>
        <taxon>Shouchella</taxon>
    </lineage>
</organism>
<dbReference type="PANTHER" id="PTHR43736">
    <property type="entry name" value="ADP-RIBOSE PYROPHOSPHATASE"/>
    <property type="match status" value="1"/>
</dbReference>
<sequence length="143" mass="15936">MFVINVEGAVLRKGKWLLIERSDKEEHAGGLLAFVGGTVDPIAQSTHLLEQTLKREMFEEVGLTIHSEMTYVRNSSFTLPDGRHVVNIVFLCSCEGDSEPYIKSADEVKGIYWLTTDEVLAHKNAPIWLKESMGDLSSLLASK</sequence>
<dbReference type="CDD" id="cd02883">
    <property type="entry name" value="NUDIX_Hydrolase"/>
    <property type="match status" value="1"/>
</dbReference>